<evidence type="ECO:0000313" key="3">
    <source>
        <dbReference type="EMBL" id="CAB4621158.1"/>
    </source>
</evidence>
<dbReference type="Pfam" id="PF00216">
    <property type="entry name" value="Bac_DNA_binding"/>
    <property type="match status" value="1"/>
</dbReference>
<name>A0A6J6IG00_9ZZZZ</name>
<gene>
    <name evidence="2" type="ORF">UFOPK1446_00101</name>
    <name evidence="3" type="ORF">UFOPK1939_00574</name>
    <name evidence="4" type="ORF">UFOPK3024_00558</name>
</gene>
<dbReference type="EMBL" id="CAEZSO010000009">
    <property type="protein sequence ID" value="CAB4535362.1"/>
    <property type="molecule type" value="Genomic_DNA"/>
</dbReference>
<dbReference type="Gene3D" id="4.10.520.10">
    <property type="entry name" value="IHF-like DNA-binding proteins"/>
    <property type="match status" value="1"/>
</dbReference>
<dbReference type="InterPro" id="IPR000119">
    <property type="entry name" value="Hist_DNA-bd"/>
</dbReference>
<dbReference type="PROSITE" id="PS00045">
    <property type="entry name" value="HISTONE_LIKE"/>
    <property type="match status" value="1"/>
</dbReference>
<dbReference type="SUPFAM" id="SSF47729">
    <property type="entry name" value="IHF-like DNA-binding proteins"/>
    <property type="match status" value="1"/>
</dbReference>
<dbReference type="GO" id="GO:0003677">
    <property type="term" value="F:DNA binding"/>
    <property type="evidence" value="ECO:0007669"/>
    <property type="project" value="UniProtKB-KW"/>
</dbReference>
<dbReference type="PRINTS" id="PR01727">
    <property type="entry name" value="DNABINDINGHU"/>
</dbReference>
<dbReference type="EMBL" id="CAFAAK010000099">
    <property type="protein sequence ID" value="CAB4800199.1"/>
    <property type="molecule type" value="Genomic_DNA"/>
</dbReference>
<evidence type="ECO:0000256" key="1">
    <source>
        <dbReference type="ARBA" id="ARBA00023125"/>
    </source>
</evidence>
<keyword evidence="1" id="KW-0238">DNA-binding</keyword>
<sequence length="95" mass="9704">MNRSELVAAVAAKTGQSAKDVDAVLKGFADVVASELGSSKSAKVSLPGFLTFETGFRNARTARNPQTGAEIQVAATHTAKVSAGSNLKAAAQKNN</sequence>
<dbReference type="EMBL" id="CAEZVF010000070">
    <property type="protein sequence ID" value="CAB4621158.1"/>
    <property type="molecule type" value="Genomic_DNA"/>
</dbReference>
<dbReference type="GO" id="GO:0005829">
    <property type="term" value="C:cytosol"/>
    <property type="evidence" value="ECO:0007669"/>
    <property type="project" value="TreeGrafter"/>
</dbReference>
<organism evidence="3">
    <name type="scientific">freshwater metagenome</name>
    <dbReference type="NCBI Taxonomy" id="449393"/>
    <lineage>
        <taxon>unclassified sequences</taxon>
        <taxon>metagenomes</taxon>
        <taxon>ecological metagenomes</taxon>
    </lineage>
</organism>
<dbReference type="InterPro" id="IPR010992">
    <property type="entry name" value="IHF-like_DNA-bd_dom_sf"/>
</dbReference>
<dbReference type="PANTHER" id="PTHR33175:SF3">
    <property type="entry name" value="DNA-BINDING PROTEIN HU-BETA"/>
    <property type="match status" value="1"/>
</dbReference>
<evidence type="ECO:0000313" key="4">
    <source>
        <dbReference type="EMBL" id="CAB4800199.1"/>
    </source>
</evidence>
<proteinExistence type="predicted"/>
<dbReference type="GO" id="GO:0030527">
    <property type="term" value="F:structural constituent of chromatin"/>
    <property type="evidence" value="ECO:0007669"/>
    <property type="project" value="InterPro"/>
</dbReference>
<dbReference type="PANTHER" id="PTHR33175">
    <property type="entry name" value="DNA-BINDING PROTEIN HU"/>
    <property type="match status" value="1"/>
</dbReference>
<protein>
    <submittedName>
        <fullName evidence="3">Unannotated protein</fullName>
    </submittedName>
</protein>
<dbReference type="SMART" id="SM00411">
    <property type="entry name" value="BHL"/>
    <property type="match status" value="1"/>
</dbReference>
<dbReference type="InterPro" id="IPR020816">
    <property type="entry name" value="Histone-like_DNA-bd_CS"/>
</dbReference>
<accession>A0A6J6IG00</accession>
<reference evidence="3" key="1">
    <citation type="submission" date="2020-05" db="EMBL/GenBank/DDBJ databases">
        <authorList>
            <person name="Chiriac C."/>
            <person name="Salcher M."/>
            <person name="Ghai R."/>
            <person name="Kavagutti S V."/>
        </authorList>
    </citation>
    <scope>NUCLEOTIDE SEQUENCE</scope>
</reference>
<evidence type="ECO:0000313" key="2">
    <source>
        <dbReference type="EMBL" id="CAB4535362.1"/>
    </source>
</evidence>
<dbReference type="AlphaFoldDB" id="A0A6J6IG00"/>